<gene>
    <name evidence="3" type="ORF">A8C56_14045</name>
</gene>
<evidence type="ECO:0000256" key="1">
    <source>
        <dbReference type="SAM" id="Coils"/>
    </source>
</evidence>
<feature type="coiled-coil region" evidence="1">
    <location>
        <begin position="269"/>
        <end position="296"/>
    </location>
</feature>
<reference evidence="3 4" key="1">
    <citation type="submission" date="2016-05" db="EMBL/GenBank/DDBJ databases">
        <title>Niabella ginsenosidivorans BS26 whole genome sequencing.</title>
        <authorList>
            <person name="Im W.T."/>
            <person name="Siddiqi M.Z."/>
        </authorList>
    </citation>
    <scope>NUCLEOTIDE SEQUENCE [LARGE SCALE GENOMIC DNA]</scope>
    <source>
        <strain evidence="3 4">BS26</strain>
    </source>
</reference>
<dbReference type="Pfam" id="PF04286">
    <property type="entry name" value="DUF445"/>
    <property type="match status" value="1"/>
</dbReference>
<protein>
    <recommendedName>
        <fullName evidence="5">DUF445 domain-containing protein</fullName>
    </recommendedName>
</protein>
<proteinExistence type="predicted"/>
<dbReference type="PANTHER" id="PTHR38442:SF1">
    <property type="entry name" value="INNER MEMBRANE PROTEIN"/>
    <property type="match status" value="1"/>
</dbReference>
<name>A0A1A9I5J2_9BACT</name>
<dbReference type="EMBL" id="CP015772">
    <property type="protein sequence ID" value="ANH81941.1"/>
    <property type="molecule type" value="Genomic_DNA"/>
</dbReference>
<evidence type="ECO:0008006" key="5">
    <source>
        <dbReference type="Google" id="ProtNLM"/>
    </source>
</evidence>
<evidence type="ECO:0000313" key="3">
    <source>
        <dbReference type="EMBL" id="ANH81941.1"/>
    </source>
</evidence>
<keyword evidence="4" id="KW-1185">Reference proteome</keyword>
<organism evidence="3 4">
    <name type="scientific">Niabella ginsenosidivorans</name>
    <dbReference type="NCBI Taxonomy" id="1176587"/>
    <lineage>
        <taxon>Bacteria</taxon>
        <taxon>Pseudomonadati</taxon>
        <taxon>Bacteroidota</taxon>
        <taxon>Chitinophagia</taxon>
        <taxon>Chitinophagales</taxon>
        <taxon>Chitinophagaceae</taxon>
        <taxon>Niabella</taxon>
    </lineage>
</organism>
<dbReference type="GO" id="GO:0005886">
    <property type="term" value="C:plasma membrane"/>
    <property type="evidence" value="ECO:0007669"/>
    <property type="project" value="TreeGrafter"/>
</dbReference>
<keyword evidence="1" id="KW-0175">Coiled coil</keyword>
<dbReference type="InterPro" id="IPR007383">
    <property type="entry name" value="DUF445"/>
</dbReference>
<evidence type="ECO:0000313" key="4">
    <source>
        <dbReference type="Proteomes" id="UP000077667"/>
    </source>
</evidence>
<dbReference type="KEGG" id="nia:A8C56_14045"/>
<dbReference type="STRING" id="1176587.A8C56_14045"/>
<keyword evidence="2" id="KW-0472">Membrane</keyword>
<dbReference type="Proteomes" id="UP000077667">
    <property type="component" value="Chromosome"/>
</dbReference>
<dbReference type="OrthoDB" id="9769590at2"/>
<accession>A0A1A9I5J2</accession>
<evidence type="ECO:0000256" key="2">
    <source>
        <dbReference type="SAM" id="Phobius"/>
    </source>
</evidence>
<feature type="transmembrane region" description="Helical" evidence="2">
    <location>
        <begin position="21"/>
        <end position="41"/>
    </location>
</feature>
<keyword evidence="2" id="KW-1133">Transmembrane helix</keyword>
<sequence>MNKDHRSTDTFKRTQLRRHKALATGLFLLMMALFVVCVYLLKTRTDAWIGYVKAFAEAAMVGALADWFAVTALFHHPLGLPIPHTNLIENKKKDIGNNLGNFVVDNFLNAKTLRPYIDKLQISSFIANWLSKETNIELLVTEAGHLLKQMVEKADEAMVVSFITKKSGALLKDIQFNEIAANGLTLIIDRGDHARLLGFLVNKVKNYVIDNEALVKQKVKQESHFLIPGFVNNYIASKLTAGIAKYLDEIEKDPDHKIRRDIHKQLLNFATALKTSSQWQKELQELKDQLLSEEKLKDYATSIWKSAQTSIVRDLSSGNSVLRNYIRRSIKDLEESLQQDAVLRDRIDGWIRRNAYSYILRNTEQAGRLISNTVGNWEGKELSNKLELEVGKDLQFIRINGTLVGGLVGLLIYTLSRLL</sequence>
<keyword evidence="2" id="KW-0812">Transmembrane</keyword>
<dbReference type="AlphaFoldDB" id="A0A1A9I5J2"/>
<dbReference type="PANTHER" id="PTHR38442">
    <property type="entry name" value="INNER MEMBRANE PROTEIN-RELATED"/>
    <property type="match status" value="1"/>
</dbReference>